<evidence type="ECO:0000259" key="9">
    <source>
        <dbReference type="PROSITE" id="PS50929"/>
    </source>
</evidence>
<dbReference type="PANTHER" id="PTHR43394">
    <property type="entry name" value="ATP-DEPENDENT PERMEASE MDL1, MITOCHONDRIAL"/>
    <property type="match status" value="1"/>
</dbReference>
<feature type="transmembrane region" description="Helical" evidence="7">
    <location>
        <begin position="277"/>
        <end position="294"/>
    </location>
</feature>
<evidence type="ECO:0000256" key="4">
    <source>
        <dbReference type="ARBA" id="ARBA00022840"/>
    </source>
</evidence>
<accession>A0AAE3DNB4</accession>
<keyword evidence="11" id="KW-1185">Reference proteome</keyword>
<evidence type="ECO:0000256" key="5">
    <source>
        <dbReference type="ARBA" id="ARBA00022989"/>
    </source>
</evidence>
<dbReference type="SUPFAM" id="SSF90123">
    <property type="entry name" value="ABC transporter transmembrane region"/>
    <property type="match status" value="1"/>
</dbReference>
<name>A0AAE3DNB4_9FIRM</name>
<dbReference type="GO" id="GO:0016887">
    <property type="term" value="F:ATP hydrolysis activity"/>
    <property type="evidence" value="ECO:0007669"/>
    <property type="project" value="InterPro"/>
</dbReference>
<dbReference type="InterPro" id="IPR003439">
    <property type="entry name" value="ABC_transporter-like_ATP-bd"/>
</dbReference>
<evidence type="ECO:0000256" key="3">
    <source>
        <dbReference type="ARBA" id="ARBA00022741"/>
    </source>
</evidence>
<dbReference type="InterPro" id="IPR011527">
    <property type="entry name" value="ABC1_TM_dom"/>
</dbReference>
<dbReference type="PROSITE" id="PS50929">
    <property type="entry name" value="ABC_TM1F"/>
    <property type="match status" value="1"/>
</dbReference>
<evidence type="ECO:0000256" key="6">
    <source>
        <dbReference type="ARBA" id="ARBA00023136"/>
    </source>
</evidence>
<feature type="domain" description="ABC transporter" evidence="8">
    <location>
        <begin position="335"/>
        <end position="548"/>
    </location>
</feature>
<keyword evidence="4 10" id="KW-0067">ATP-binding</keyword>
<dbReference type="Pfam" id="PF00005">
    <property type="entry name" value="ABC_tran"/>
    <property type="match status" value="1"/>
</dbReference>
<evidence type="ECO:0000256" key="1">
    <source>
        <dbReference type="ARBA" id="ARBA00004651"/>
    </source>
</evidence>
<dbReference type="RefSeq" id="WP_308728738.1">
    <property type="nucleotide sequence ID" value="NZ_JAJEQF010000038.1"/>
</dbReference>
<dbReference type="GO" id="GO:0005524">
    <property type="term" value="F:ATP binding"/>
    <property type="evidence" value="ECO:0007669"/>
    <property type="project" value="UniProtKB-KW"/>
</dbReference>
<dbReference type="Gene3D" id="1.20.1560.10">
    <property type="entry name" value="ABC transporter type 1, transmembrane domain"/>
    <property type="match status" value="1"/>
</dbReference>
<keyword evidence="3" id="KW-0547">Nucleotide-binding</keyword>
<dbReference type="Gene3D" id="3.40.50.300">
    <property type="entry name" value="P-loop containing nucleotide triphosphate hydrolases"/>
    <property type="match status" value="1"/>
</dbReference>
<evidence type="ECO:0000259" key="8">
    <source>
        <dbReference type="PROSITE" id="PS50893"/>
    </source>
</evidence>
<dbReference type="CDD" id="cd07346">
    <property type="entry name" value="ABC_6TM_exporters"/>
    <property type="match status" value="1"/>
</dbReference>
<dbReference type="InterPro" id="IPR039421">
    <property type="entry name" value="Type_1_exporter"/>
</dbReference>
<dbReference type="InterPro" id="IPR003593">
    <property type="entry name" value="AAA+_ATPase"/>
</dbReference>
<protein>
    <submittedName>
        <fullName evidence="10">ABC transporter ATP-binding protein/permease</fullName>
    </submittedName>
</protein>
<dbReference type="Proteomes" id="UP001199355">
    <property type="component" value="Unassembled WGS sequence"/>
</dbReference>
<gene>
    <name evidence="10" type="ORF">LKD45_12575</name>
</gene>
<dbReference type="SUPFAM" id="SSF52540">
    <property type="entry name" value="P-loop containing nucleoside triphosphate hydrolases"/>
    <property type="match status" value="1"/>
</dbReference>
<comment type="subcellular location">
    <subcellularLocation>
        <location evidence="1">Cell membrane</location>
        <topology evidence="1">Multi-pass membrane protein</topology>
    </subcellularLocation>
</comment>
<sequence length="549" mass="62178">MKKKILSDTLLQIFRTRKRFVFGILISLILETVISLGLPGILSKIIDGLGKQTVTWLVAFILFFLAIVVVKGFATVLNSYLSEKMGRSVCDEIRKELLKKLFQFSVSQHKMSKTGDFFEKIEGDVNVMVGFFSNMLIDIMSSSFMIVGILVVFLTKSLILGGIFCVIAVLIFVIFIGTQKSLSALWNDARVSETKLFGEFSEDVYAAADVKGIGKEDYIHERFHKDFAEFEQKQVKASFWGNLPATVFFSLLNVAEGIALLIGVQLLNRGRLSIGELYLLTSYVGLLNMPFFHLKYQFAQMPMSLAALKRVNSIFEMESQEDQNEEAAEFSGNEIVFSDVSFGYNQSRVLSDISFTIGSNENVLIEGRTGCGKSTILHLIAGLYVPDCGKILIGGKEIREFNRRKYVENVFYISQFYPIIEDTLLNNLVRFYDNYEKQSVELALKITHMDQWMEETKIGLEDTIKPEDFTVNEAQILAWTAALIAKPRILLVDEFDASIDDKILTTIDTLLEKEFTGSTIIMVSHKNRSALKFHKKIHMEESRIQVETC</sequence>
<dbReference type="SMART" id="SM00382">
    <property type="entry name" value="AAA"/>
    <property type="match status" value="1"/>
</dbReference>
<dbReference type="Pfam" id="PF00664">
    <property type="entry name" value="ABC_membrane"/>
    <property type="match status" value="1"/>
</dbReference>
<keyword evidence="2 7" id="KW-0812">Transmembrane</keyword>
<feature type="domain" description="ABC transmembrane type-1" evidence="9">
    <location>
        <begin position="22"/>
        <end position="303"/>
    </location>
</feature>
<dbReference type="InterPro" id="IPR036640">
    <property type="entry name" value="ABC1_TM_sf"/>
</dbReference>
<feature type="transmembrane region" description="Helical" evidence="7">
    <location>
        <begin position="20"/>
        <end position="42"/>
    </location>
</feature>
<dbReference type="PANTHER" id="PTHR43394:SF1">
    <property type="entry name" value="ATP-BINDING CASSETTE SUB-FAMILY B MEMBER 10, MITOCHONDRIAL"/>
    <property type="match status" value="1"/>
</dbReference>
<comment type="caution">
    <text evidence="10">The sequence shown here is derived from an EMBL/GenBank/DDBJ whole genome shotgun (WGS) entry which is preliminary data.</text>
</comment>
<dbReference type="GO" id="GO:0005886">
    <property type="term" value="C:plasma membrane"/>
    <property type="evidence" value="ECO:0007669"/>
    <property type="project" value="UniProtKB-SubCell"/>
</dbReference>
<evidence type="ECO:0000256" key="7">
    <source>
        <dbReference type="SAM" id="Phobius"/>
    </source>
</evidence>
<dbReference type="PROSITE" id="PS50893">
    <property type="entry name" value="ABC_TRANSPORTER_2"/>
    <property type="match status" value="1"/>
</dbReference>
<evidence type="ECO:0000256" key="2">
    <source>
        <dbReference type="ARBA" id="ARBA00022692"/>
    </source>
</evidence>
<proteinExistence type="predicted"/>
<evidence type="ECO:0000313" key="10">
    <source>
        <dbReference type="EMBL" id="MCC2168512.1"/>
    </source>
</evidence>
<evidence type="ECO:0000313" key="11">
    <source>
        <dbReference type="Proteomes" id="UP001199355"/>
    </source>
</evidence>
<feature type="transmembrane region" description="Helical" evidence="7">
    <location>
        <begin position="158"/>
        <end position="177"/>
    </location>
</feature>
<keyword evidence="5 7" id="KW-1133">Transmembrane helix</keyword>
<dbReference type="AlphaFoldDB" id="A0AAE3DNB4"/>
<keyword evidence="6 7" id="KW-0472">Membrane</keyword>
<organism evidence="10 11">
    <name type="scientific">Gallintestinimicrobium propionicum</name>
    <dbReference type="NCBI Taxonomy" id="2981770"/>
    <lineage>
        <taxon>Bacteria</taxon>
        <taxon>Bacillati</taxon>
        <taxon>Bacillota</taxon>
        <taxon>Clostridia</taxon>
        <taxon>Lachnospirales</taxon>
        <taxon>Lachnospiraceae</taxon>
        <taxon>Gallintestinimicrobium</taxon>
    </lineage>
</organism>
<feature type="transmembrane region" description="Helical" evidence="7">
    <location>
        <begin position="54"/>
        <end position="77"/>
    </location>
</feature>
<dbReference type="GO" id="GO:0015421">
    <property type="term" value="F:ABC-type oligopeptide transporter activity"/>
    <property type="evidence" value="ECO:0007669"/>
    <property type="project" value="TreeGrafter"/>
</dbReference>
<dbReference type="EMBL" id="JAJEQF010000038">
    <property type="protein sequence ID" value="MCC2168512.1"/>
    <property type="molecule type" value="Genomic_DNA"/>
</dbReference>
<feature type="transmembrane region" description="Helical" evidence="7">
    <location>
        <begin position="243"/>
        <end position="265"/>
    </location>
</feature>
<dbReference type="InterPro" id="IPR027417">
    <property type="entry name" value="P-loop_NTPase"/>
</dbReference>
<reference evidence="10 11" key="1">
    <citation type="submission" date="2021-10" db="EMBL/GenBank/DDBJ databases">
        <title>Anaerobic single-cell dispensing facilitates the cultivation of human gut bacteria.</title>
        <authorList>
            <person name="Afrizal A."/>
        </authorList>
    </citation>
    <scope>NUCLEOTIDE SEQUENCE [LARGE SCALE GENOMIC DNA]</scope>
    <source>
        <strain evidence="10 11">CLA-AA-H244</strain>
    </source>
</reference>